<name>A0A1F5NYZ5_9BACT</name>
<dbReference type="Proteomes" id="UP000176339">
    <property type="component" value="Unassembled WGS sequence"/>
</dbReference>
<evidence type="ECO:0000313" key="7">
    <source>
        <dbReference type="EMBL" id="OGE82868.1"/>
    </source>
</evidence>
<evidence type="ECO:0000256" key="4">
    <source>
        <dbReference type="NCBIfam" id="TIGR00168"/>
    </source>
</evidence>
<dbReference type="GO" id="GO:0043022">
    <property type="term" value="F:ribosome binding"/>
    <property type="evidence" value="ECO:0007669"/>
    <property type="project" value="TreeGrafter"/>
</dbReference>
<dbReference type="Pfam" id="PF05198">
    <property type="entry name" value="IF3_N"/>
    <property type="match status" value="1"/>
</dbReference>
<accession>A0A1F5NYZ5</accession>
<reference evidence="7 8" key="1">
    <citation type="journal article" date="2016" name="Nat. Commun.">
        <title>Thousands of microbial genomes shed light on interconnected biogeochemical processes in an aquifer system.</title>
        <authorList>
            <person name="Anantharaman K."/>
            <person name="Brown C.T."/>
            <person name="Hug L.A."/>
            <person name="Sharon I."/>
            <person name="Castelle C.J."/>
            <person name="Probst A.J."/>
            <person name="Thomas B.C."/>
            <person name="Singh A."/>
            <person name="Wilkins M.J."/>
            <person name="Karaoz U."/>
            <person name="Brodie E.L."/>
            <person name="Williams K.H."/>
            <person name="Hubbard S.S."/>
            <person name="Banfield J.F."/>
        </authorList>
    </citation>
    <scope>NUCLEOTIDE SEQUENCE [LARGE SCALE GENOMIC DNA]</scope>
</reference>
<dbReference type="InterPro" id="IPR019814">
    <property type="entry name" value="Translation_initiation_fac_3_N"/>
</dbReference>
<dbReference type="AlphaFoldDB" id="A0A1F5NYZ5"/>
<dbReference type="NCBIfam" id="TIGR00168">
    <property type="entry name" value="infC"/>
    <property type="match status" value="1"/>
</dbReference>
<dbReference type="EMBL" id="MFEN01000061">
    <property type="protein sequence ID" value="OGE82868.1"/>
    <property type="molecule type" value="Genomic_DNA"/>
</dbReference>
<feature type="domain" description="Translation initiation factor 3 C-terminal" evidence="5">
    <location>
        <begin position="109"/>
        <end position="191"/>
    </location>
</feature>
<dbReference type="InterPro" id="IPR019815">
    <property type="entry name" value="Translation_initiation_fac_3_C"/>
</dbReference>
<keyword evidence="3" id="KW-0648">Protein biosynthesis</keyword>
<dbReference type="PANTHER" id="PTHR10938">
    <property type="entry name" value="TRANSLATION INITIATION FACTOR IF-3"/>
    <property type="match status" value="1"/>
</dbReference>
<dbReference type="Pfam" id="PF00707">
    <property type="entry name" value="IF3_C"/>
    <property type="match status" value="1"/>
</dbReference>
<protein>
    <recommendedName>
        <fullName evidence="4">Translation initiation factor IF-3</fullName>
    </recommendedName>
</protein>
<evidence type="ECO:0000259" key="6">
    <source>
        <dbReference type="Pfam" id="PF05198"/>
    </source>
</evidence>
<dbReference type="GO" id="GO:0032790">
    <property type="term" value="P:ribosome disassembly"/>
    <property type="evidence" value="ECO:0007669"/>
    <property type="project" value="TreeGrafter"/>
</dbReference>
<comment type="caution">
    <text evidence="7">The sequence shown here is derived from an EMBL/GenBank/DDBJ whole genome shotgun (WGS) entry which is preliminary data.</text>
</comment>
<dbReference type="Gene3D" id="3.30.110.10">
    <property type="entry name" value="Translation initiation factor 3 (IF-3), C-terminal domain"/>
    <property type="match status" value="1"/>
</dbReference>
<dbReference type="SUPFAM" id="SSF54364">
    <property type="entry name" value="Translation initiation factor IF3, N-terminal domain"/>
    <property type="match status" value="1"/>
</dbReference>
<evidence type="ECO:0000313" key="8">
    <source>
        <dbReference type="Proteomes" id="UP000176339"/>
    </source>
</evidence>
<comment type="similarity">
    <text evidence="1">Belongs to the IF-3 family.</text>
</comment>
<organism evidence="7 8">
    <name type="scientific">Candidatus Doudnabacteria bacterium RIFCSPHIGHO2_01_FULL_49_9</name>
    <dbReference type="NCBI Taxonomy" id="1817827"/>
    <lineage>
        <taxon>Bacteria</taxon>
        <taxon>Candidatus Doudnaibacteriota</taxon>
    </lineage>
</organism>
<feature type="domain" description="Translation initiation factor 3 N-terminal" evidence="6">
    <location>
        <begin position="31"/>
        <end position="100"/>
    </location>
</feature>
<evidence type="ECO:0000256" key="3">
    <source>
        <dbReference type="ARBA" id="ARBA00022917"/>
    </source>
</evidence>
<proteinExistence type="inferred from homology"/>
<dbReference type="InterPro" id="IPR036788">
    <property type="entry name" value="T_IF-3_C_sf"/>
</dbReference>
<evidence type="ECO:0000256" key="2">
    <source>
        <dbReference type="ARBA" id="ARBA00022540"/>
    </source>
</evidence>
<dbReference type="InterPro" id="IPR036787">
    <property type="entry name" value="T_IF-3_N_sf"/>
</dbReference>
<evidence type="ECO:0000259" key="5">
    <source>
        <dbReference type="Pfam" id="PF00707"/>
    </source>
</evidence>
<dbReference type="PANTHER" id="PTHR10938:SF0">
    <property type="entry name" value="TRANSLATION INITIATION FACTOR IF-3, MITOCHONDRIAL"/>
    <property type="match status" value="1"/>
</dbReference>
<dbReference type="GO" id="GO:0003743">
    <property type="term" value="F:translation initiation factor activity"/>
    <property type="evidence" value="ECO:0007669"/>
    <property type="project" value="UniProtKB-UniRule"/>
</dbReference>
<gene>
    <name evidence="7" type="ORF">A2846_03380</name>
</gene>
<dbReference type="Gene3D" id="3.10.20.80">
    <property type="entry name" value="Translation initiation factor 3 (IF-3), N-terminal domain"/>
    <property type="match status" value="1"/>
</dbReference>
<keyword evidence="2 7" id="KW-0396">Initiation factor</keyword>
<evidence type="ECO:0000256" key="1">
    <source>
        <dbReference type="ARBA" id="ARBA00005439"/>
    </source>
</evidence>
<dbReference type="InterPro" id="IPR001288">
    <property type="entry name" value="Translation_initiation_fac_3"/>
</dbReference>
<dbReference type="GO" id="GO:0005737">
    <property type="term" value="C:cytoplasm"/>
    <property type="evidence" value="ECO:0007669"/>
    <property type="project" value="UniProtKB-ARBA"/>
</dbReference>
<dbReference type="SUPFAM" id="SSF55200">
    <property type="entry name" value="Translation initiation factor IF3, C-terminal domain"/>
    <property type="match status" value="1"/>
</dbReference>
<sequence length="203" mass="23287">MDIGHCDFGEGLIYSHYCYKIPVISIQEYKINKEIAAKELRVIDEAGGNVGVLSLDDARHAAEEKGLDLILIVPNATPPVARIMSFDKFRYIKDKEAKKQKAAQKAPEQKQIQISAREAENDLVMKMGRAHKFIESGHRVEVAMRLRGREKYMKDWSRMKMEEFMKMLKFPHKLIQNILFDGKSLTIKIDPIQSAPKPTESQQ</sequence>